<feature type="region of interest" description="Disordered" evidence="1">
    <location>
        <begin position="65"/>
        <end position="92"/>
    </location>
</feature>
<keyword evidence="3" id="KW-1185">Reference proteome</keyword>
<comment type="caution">
    <text evidence="2">The sequence shown here is derived from an EMBL/GenBank/DDBJ whole genome shotgun (WGS) entry which is preliminary data.</text>
</comment>
<proteinExistence type="predicted"/>
<protein>
    <submittedName>
        <fullName evidence="2">Uncharacterized protein</fullName>
    </submittedName>
</protein>
<reference evidence="2 3" key="1">
    <citation type="submission" date="2020-09" db="EMBL/GenBank/DDBJ databases">
        <title>Draft Genome Sequence of Aminobacter carboxidus type strain DSM 1086, a soil Gram-negative carboxydobacterium.</title>
        <authorList>
            <person name="Turrini P."/>
            <person name="Tescari M."/>
            <person name="Artuso I."/>
            <person name="Lugli G.A."/>
            <person name="Frangipani E."/>
            <person name="Ventura M."/>
            <person name="Visca P."/>
        </authorList>
    </citation>
    <scope>NUCLEOTIDE SEQUENCE [LARGE SCALE GENOMIC DNA]</scope>
    <source>
        <strain evidence="2 3">DSM 1086</strain>
    </source>
</reference>
<dbReference type="EMBL" id="JACZEP010000017">
    <property type="protein sequence ID" value="MBE1208172.1"/>
    <property type="molecule type" value="Genomic_DNA"/>
</dbReference>
<gene>
    <name evidence="2" type="ORF">IHE39_28155</name>
</gene>
<name>A0ABR9GWV8_9HYPH</name>
<evidence type="ECO:0000313" key="2">
    <source>
        <dbReference type="EMBL" id="MBE1208172.1"/>
    </source>
</evidence>
<dbReference type="Proteomes" id="UP000598227">
    <property type="component" value="Unassembled WGS sequence"/>
</dbReference>
<organism evidence="2 3">
    <name type="scientific">Aminobacter carboxidus</name>
    <dbReference type="NCBI Taxonomy" id="376165"/>
    <lineage>
        <taxon>Bacteria</taxon>
        <taxon>Pseudomonadati</taxon>
        <taxon>Pseudomonadota</taxon>
        <taxon>Alphaproteobacteria</taxon>
        <taxon>Hyphomicrobiales</taxon>
        <taxon>Phyllobacteriaceae</taxon>
        <taxon>Aminobacter</taxon>
    </lineage>
</organism>
<sequence length="92" mass="10210">MARRTILMPPTLVPRGLSREEAAAYLGIGTTLFDDLVKLGQMPDAKKLKGAVRWDRLQLDCAFEKLPSNGEGAQQGDDEQKPEDDPWSKVRA</sequence>
<feature type="compositionally biased region" description="Basic and acidic residues" evidence="1">
    <location>
        <begin position="83"/>
        <end position="92"/>
    </location>
</feature>
<accession>A0ABR9GWV8</accession>
<evidence type="ECO:0000256" key="1">
    <source>
        <dbReference type="SAM" id="MobiDB-lite"/>
    </source>
</evidence>
<dbReference type="RefSeq" id="WP_192568845.1">
    <property type="nucleotide sequence ID" value="NZ_JACZEP010000017.1"/>
</dbReference>
<evidence type="ECO:0000313" key="3">
    <source>
        <dbReference type="Proteomes" id="UP000598227"/>
    </source>
</evidence>